<dbReference type="GO" id="GO:0000976">
    <property type="term" value="F:transcription cis-regulatory region binding"/>
    <property type="evidence" value="ECO:0007669"/>
    <property type="project" value="TreeGrafter"/>
</dbReference>
<evidence type="ECO:0000313" key="6">
    <source>
        <dbReference type="EMBL" id="NYD58601.1"/>
    </source>
</evidence>
<dbReference type="GO" id="GO:0003700">
    <property type="term" value="F:DNA-binding transcription factor activity"/>
    <property type="evidence" value="ECO:0007669"/>
    <property type="project" value="TreeGrafter"/>
</dbReference>
<dbReference type="InterPro" id="IPR009057">
    <property type="entry name" value="Homeodomain-like_sf"/>
</dbReference>
<dbReference type="InterPro" id="IPR050109">
    <property type="entry name" value="HTH-type_TetR-like_transc_reg"/>
</dbReference>
<dbReference type="PRINTS" id="PR00455">
    <property type="entry name" value="HTHTETR"/>
</dbReference>
<dbReference type="InterPro" id="IPR001647">
    <property type="entry name" value="HTH_TetR"/>
</dbReference>
<keyword evidence="2 4" id="KW-0238">DNA-binding</keyword>
<evidence type="ECO:0000256" key="3">
    <source>
        <dbReference type="ARBA" id="ARBA00023163"/>
    </source>
</evidence>
<dbReference type="PROSITE" id="PS50977">
    <property type="entry name" value="HTH_TETR_2"/>
    <property type="match status" value="1"/>
</dbReference>
<dbReference type="EMBL" id="JACCBE010000001">
    <property type="protein sequence ID" value="NYD58601.1"/>
    <property type="molecule type" value="Genomic_DNA"/>
</dbReference>
<protein>
    <submittedName>
        <fullName evidence="6">AcrR family transcriptional regulator</fullName>
    </submittedName>
</protein>
<evidence type="ECO:0000259" key="5">
    <source>
        <dbReference type="PROSITE" id="PS50977"/>
    </source>
</evidence>
<sequence length="209" mass="21753">MDLGAVLGRAFGGGASGVPDDATATKILDAAVAACAAQGIGAVTIDGVARRAGVNRVTVYRRFGDRDALLQAMTLREGEQMAQGILSALEGFDDPVEQLVEGFAAALRLAEAHPVIRRTAEHEPQDLIAAGLADDAALLRMGSAFAAAGVRRLQADGRATHLDADAVGETMARLFASFVLLPAQHAIDVRTQEGARAYARRTLVPLLLG</sequence>
<dbReference type="Gene3D" id="1.10.357.10">
    <property type="entry name" value="Tetracycline Repressor, domain 2"/>
    <property type="match status" value="1"/>
</dbReference>
<comment type="caution">
    <text evidence="6">The sequence shown here is derived from an EMBL/GenBank/DDBJ whole genome shotgun (WGS) entry which is preliminary data.</text>
</comment>
<name>A0A7Y9F395_9ACTN</name>
<dbReference type="PANTHER" id="PTHR30055:SF234">
    <property type="entry name" value="HTH-TYPE TRANSCRIPTIONAL REGULATOR BETI"/>
    <property type="match status" value="1"/>
</dbReference>
<organism evidence="6 7">
    <name type="scientific">Nocardioides marinisabuli</name>
    <dbReference type="NCBI Taxonomy" id="419476"/>
    <lineage>
        <taxon>Bacteria</taxon>
        <taxon>Bacillati</taxon>
        <taxon>Actinomycetota</taxon>
        <taxon>Actinomycetes</taxon>
        <taxon>Propionibacteriales</taxon>
        <taxon>Nocardioidaceae</taxon>
        <taxon>Nocardioides</taxon>
    </lineage>
</organism>
<accession>A0A7Y9F395</accession>
<feature type="DNA-binding region" description="H-T-H motif" evidence="4">
    <location>
        <begin position="44"/>
        <end position="63"/>
    </location>
</feature>
<dbReference type="RefSeq" id="WP_179616193.1">
    <property type="nucleotide sequence ID" value="NZ_CP059163.1"/>
</dbReference>
<feature type="domain" description="HTH tetR-type" evidence="5">
    <location>
        <begin position="21"/>
        <end position="81"/>
    </location>
</feature>
<keyword evidence="3" id="KW-0804">Transcription</keyword>
<evidence type="ECO:0000256" key="1">
    <source>
        <dbReference type="ARBA" id="ARBA00023015"/>
    </source>
</evidence>
<keyword evidence="7" id="KW-1185">Reference proteome</keyword>
<dbReference type="Pfam" id="PF00440">
    <property type="entry name" value="TetR_N"/>
    <property type="match status" value="1"/>
</dbReference>
<dbReference type="PANTHER" id="PTHR30055">
    <property type="entry name" value="HTH-TYPE TRANSCRIPTIONAL REGULATOR RUTR"/>
    <property type="match status" value="1"/>
</dbReference>
<keyword evidence="1" id="KW-0805">Transcription regulation</keyword>
<evidence type="ECO:0000256" key="2">
    <source>
        <dbReference type="ARBA" id="ARBA00023125"/>
    </source>
</evidence>
<evidence type="ECO:0000313" key="7">
    <source>
        <dbReference type="Proteomes" id="UP000516957"/>
    </source>
</evidence>
<evidence type="ECO:0000256" key="4">
    <source>
        <dbReference type="PROSITE-ProRule" id="PRU00335"/>
    </source>
</evidence>
<dbReference type="SUPFAM" id="SSF46689">
    <property type="entry name" value="Homeodomain-like"/>
    <property type="match status" value="1"/>
</dbReference>
<dbReference type="AlphaFoldDB" id="A0A7Y9F395"/>
<proteinExistence type="predicted"/>
<reference evidence="6 7" key="1">
    <citation type="submission" date="2020-07" db="EMBL/GenBank/DDBJ databases">
        <title>Sequencing the genomes of 1000 actinobacteria strains.</title>
        <authorList>
            <person name="Klenk H.-P."/>
        </authorList>
    </citation>
    <scope>NUCLEOTIDE SEQUENCE [LARGE SCALE GENOMIC DNA]</scope>
    <source>
        <strain evidence="6 7">DSM 18965</strain>
    </source>
</reference>
<dbReference type="Proteomes" id="UP000516957">
    <property type="component" value="Unassembled WGS sequence"/>
</dbReference>
<gene>
    <name evidence="6" type="ORF">BKA08_002839</name>
</gene>